<feature type="chain" id="PRO_5046771663" description="Excalibur calcium-binding domain-containing protein" evidence="3">
    <location>
        <begin position="37"/>
        <end position="256"/>
    </location>
</feature>
<evidence type="ECO:0000256" key="1">
    <source>
        <dbReference type="SAM" id="MobiDB-lite"/>
    </source>
</evidence>
<comment type="caution">
    <text evidence="5">The sequence shown here is derived from an EMBL/GenBank/DDBJ whole genome shotgun (WGS) entry which is preliminary data.</text>
</comment>
<keyword evidence="2" id="KW-0812">Transmembrane</keyword>
<keyword evidence="6" id="KW-1185">Reference proteome</keyword>
<organism evidence="5 6">
    <name type="scientific">Actinomycetospora straminea</name>
    <dbReference type="NCBI Taxonomy" id="663607"/>
    <lineage>
        <taxon>Bacteria</taxon>
        <taxon>Bacillati</taxon>
        <taxon>Actinomycetota</taxon>
        <taxon>Actinomycetes</taxon>
        <taxon>Pseudonocardiales</taxon>
        <taxon>Pseudonocardiaceae</taxon>
        <taxon>Actinomycetospora</taxon>
    </lineage>
</organism>
<gene>
    <name evidence="5" type="ORF">GCM10023203_14070</name>
</gene>
<reference evidence="6" key="1">
    <citation type="journal article" date="2019" name="Int. J. Syst. Evol. Microbiol.">
        <title>The Global Catalogue of Microorganisms (GCM) 10K type strain sequencing project: providing services to taxonomists for standard genome sequencing and annotation.</title>
        <authorList>
            <consortium name="The Broad Institute Genomics Platform"/>
            <consortium name="The Broad Institute Genome Sequencing Center for Infectious Disease"/>
            <person name="Wu L."/>
            <person name="Ma J."/>
        </authorList>
    </citation>
    <scope>NUCLEOTIDE SEQUENCE [LARGE SCALE GENOMIC DNA]</scope>
    <source>
        <strain evidence="6">JCM 17983</strain>
    </source>
</reference>
<feature type="domain" description="Excalibur calcium-binding" evidence="4">
    <location>
        <begin position="136"/>
        <end position="173"/>
    </location>
</feature>
<keyword evidence="3" id="KW-0732">Signal</keyword>
<protein>
    <recommendedName>
        <fullName evidence="4">Excalibur calcium-binding domain-containing protein</fullName>
    </recommendedName>
</protein>
<dbReference type="InterPro" id="IPR008613">
    <property type="entry name" value="Excalibur_Ca-bd_domain"/>
</dbReference>
<feature type="compositionally biased region" description="Acidic residues" evidence="1">
    <location>
        <begin position="153"/>
        <end position="170"/>
    </location>
</feature>
<feature type="domain" description="Excalibur calcium-binding" evidence="4">
    <location>
        <begin position="38"/>
        <end position="76"/>
    </location>
</feature>
<keyword evidence="2" id="KW-0472">Membrane</keyword>
<evidence type="ECO:0000256" key="3">
    <source>
        <dbReference type="SAM" id="SignalP"/>
    </source>
</evidence>
<dbReference type="Pfam" id="PF05901">
    <property type="entry name" value="Excalibur"/>
    <property type="match status" value="1"/>
</dbReference>
<dbReference type="Proteomes" id="UP001500457">
    <property type="component" value="Unassembled WGS sequence"/>
</dbReference>
<feature type="compositionally biased region" description="Low complexity" evidence="1">
    <location>
        <begin position="82"/>
        <end position="121"/>
    </location>
</feature>
<evidence type="ECO:0000313" key="6">
    <source>
        <dbReference type="Proteomes" id="UP001500457"/>
    </source>
</evidence>
<accession>A0ABP9E5Q2</accession>
<feature type="region of interest" description="Disordered" evidence="1">
    <location>
        <begin position="53"/>
        <end position="225"/>
    </location>
</feature>
<feature type="transmembrane region" description="Helical" evidence="2">
    <location>
        <begin position="226"/>
        <end position="243"/>
    </location>
</feature>
<feature type="signal peptide" evidence="3">
    <location>
        <begin position="1"/>
        <end position="36"/>
    </location>
</feature>
<keyword evidence="2" id="KW-1133">Transmembrane helix</keyword>
<proteinExistence type="predicted"/>
<feature type="compositionally biased region" description="Basic and acidic residues" evidence="1">
    <location>
        <begin position="193"/>
        <end position="202"/>
    </location>
</feature>
<evidence type="ECO:0000259" key="4">
    <source>
        <dbReference type="SMART" id="SM00894"/>
    </source>
</evidence>
<evidence type="ECO:0000313" key="5">
    <source>
        <dbReference type="EMBL" id="GAA4866819.1"/>
    </source>
</evidence>
<evidence type="ECO:0000256" key="2">
    <source>
        <dbReference type="SAM" id="Phobius"/>
    </source>
</evidence>
<sequence>MPAHRAPRRTRRALAAALGGLTLVSVVGPGAGMAFAADDLNCGDFRYQEDAQAVYDADPSDPNGLDGSDNDGRACESLPRRGSSVSEELGLGSGSSSSSGSNSSSSSHSSGSSSSGLSSGSTHRVSTDAPARSSAQDRDCADFDSQAEAQAVLDDDPSDPERLDADDDGIACESYAYGEDVETEPAAVTSGSGDHDDDRAADDAPQYPVGGVEAGDGSSPSGGADALAYGLTGAAALAGAVLVRHARPGRHRRVEA</sequence>
<name>A0ABP9E5Q2_9PSEU</name>
<dbReference type="RefSeq" id="WP_274229977.1">
    <property type="nucleotide sequence ID" value="NZ_BAABHQ010000002.1"/>
</dbReference>
<dbReference type="EMBL" id="BAABHQ010000002">
    <property type="protein sequence ID" value="GAA4866819.1"/>
    <property type="molecule type" value="Genomic_DNA"/>
</dbReference>
<dbReference type="SMART" id="SM00894">
    <property type="entry name" value="Excalibur"/>
    <property type="match status" value="2"/>
</dbReference>
<feature type="compositionally biased region" description="Low complexity" evidence="1">
    <location>
        <begin position="215"/>
        <end position="225"/>
    </location>
</feature>